<feature type="coiled-coil region" evidence="1">
    <location>
        <begin position="13"/>
        <end position="40"/>
    </location>
</feature>
<dbReference type="EMBL" id="JBHSXN010000002">
    <property type="protein sequence ID" value="MFC6953719.1"/>
    <property type="molecule type" value="Genomic_DNA"/>
</dbReference>
<gene>
    <name evidence="2" type="ORF">ACFQGB_12670</name>
</gene>
<organism evidence="2 3">
    <name type="scientific">Halorubellus litoreus</name>
    <dbReference type="NCBI Taxonomy" id="755308"/>
    <lineage>
        <taxon>Archaea</taxon>
        <taxon>Methanobacteriati</taxon>
        <taxon>Methanobacteriota</taxon>
        <taxon>Stenosarchaea group</taxon>
        <taxon>Halobacteria</taxon>
        <taxon>Halobacteriales</taxon>
        <taxon>Halorubellaceae</taxon>
        <taxon>Halorubellus</taxon>
    </lineage>
</organism>
<dbReference type="AlphaFoldDB" id="A0ABD5VE49"/>
<accession>A0ABD5VE49</accession>
<keyword evidence="3" id="KW-1185">Reference proteome</keyword>
<sequence length="63" mass="7420">MCHELPDDELERLVRLDAQLADIEERLDAMIDANDQALRVVNHDEDTDFQRATYLHEGYYATR</sequence>
<comment type="caution">
    <text evidence="2">The sequence shown here is derived from an EMBL/GenBank/DDBJ whole genome shotgun (WGS) entry which is preliminary data.</text>
</comment>
<dbReference type="Proteomes" id="UP001596395">
    <property type="component" value="Unassembled WGS sequence"/>
</dbReference>
<evidence type="ECO:0000313" key="2">
    <source>
        <dbReference type="EMBL" id="MFC6953719.1"/>
    </source>
</evidence>
<proteinExistence type="predicted"/>
<evidence type="ECO:0000256" key="1">
    <source>
        <dbReference type="SAM" id="Coils"/>
    </source>
</evidence>
<reference evidence="2 3" key="1">
    <citation type="journal article" date="2019" name="Int. J. Syst. Evol. Microbiol.">
        <title>The Global Catalogue of Microorganisms (GCM) 10K type strain sequencing project: providing services to taxonomists for standard genome sequencing and annotation.</title>
        <authorList>
            <consortium name="The Broad Institute Genomics Platform"/>
            <consortium name="The Broad Institute Genome Sequencing Center for Infectious Disease"/>
            <person name="Wu L."/>
            <person name="Ma J."/>
        </authorList>
    </citation>
    <scope>NUCLEOTIDE SEQUENCE [LARGE SCALE GENOMIC DNA]</scope>
    <source>
        <strain evidence="2 3">GX26</strain>
    </source>
</reference>
<evidence type="ECO:0000313" key="3">
    <source>
        <dbReference type="Proteomes" id="UP001596395"/>
    </source>
</evidence>
<protein>
    <submittedName>
        <fullName evidence="2">Uncharacterized protein</fullName>
    </submittedName>
</protein>
<dbReference type="RefSeq" id="WP_336350672.1">
    <property type="nucleotide sequence ID" value="NZ_JAZAQL010000002.1"/>
</dbReference>
<name>A0ABD5VE49_9EURY</name>
<keyword evidence="1" id="KW-0175">Coiled coil</keyword>